<sequence>MLAYYLQIKPSDNIRNNEVLTKCKISDTEAILIKILLRRSDHLPRMSDFKISKQLLLSQFLTGRSVGKPVLCFKDKLKDNLKRCISPFSSWKNKA</sequence>
<organism evidence="1">
    <name type="scientific">Octopus bimaculoides</name>
    <name type="common">California two-spotted octopus</name>
    <dbReference type="NCBI Taxonomy" id="37653"/>
    <lineage>
        <taxon>Eukaryota</taxon>
        <taxon>Metazoa</taxon>
        <taxon>Spiralia</taxon>
        <taxon>Lophotrochozoa</taxon>
        <taxon>Mollusca</taxon>
        <taxon>Cephalopoda</taxon>
        <taxon>Coleoidea</taxon>
        <taxon>Octopodiformes</taxon>
        <taxon>Octopoda</taxon>
        <taxon>Incirrata</taxon>
        <taxon>Octopodidae</taxon>
        <taxon>Octopus</taxon>
    </lineage>
</organism>
<name>A0A0L8IGU6_OCTBM</name>
<dbReference type="AlphaFoldDB" id="A0A0L8IGU6"/>
<evidence type="ECO:0000313" key="1">
    <source>
        <dbReference type="EMBL" id="KOG00244.1"/>
    </source>
</evidence>
<dbReference type="EMBL" id="KQ415832">
    <property type="protein sequence ID" value="KOG00244.1"/>
    <property type="molecule type" value="Genomic_DNA"/>
</dbReference>
<gene>
    <name evidence="1" type="ORF">OCBIM_22006556mg</name>
</gene>
<accession>A0A0L8IGU6</accession>
<reference evidence="1" key="1">
    <citation type="submission" date="2015-07" db="EMBL/GenBank/DDBJ databases">
        <title>MeaNS - Measles Nucleotide Surveillance Program.</title>
        <authorList>
            <person name="Tran T."/>
            <person name="Druce J."/>
        </authorList>
    </citation>
    <scope>NUCLEOTIDE SEQUENCE</scope>
    <source>
        <strain evidence="1">UCB-OBI-ISO-001</strain>
        <tissue evidence="1">Gonad</tissue>
    </source>
</reference>
<protein>
    <submittedName>
        <fullName evidence="1">Uncharacterized protein</fullName>
    </submittedName>
</protein>
<proteinExistence type="predicted"/>